<dbReference type="PROSITE" id="PS50022">
    <property type="entry name" value="FA58C_3"/>
    <property type="match status" value="1"/>
</dbReference>
<feature type="domain" description="F5/8 type C" evidence="7">
    <location>
        <begin position="328"/>
        <end position="417"/>
    </location>
</feature>
<gene>
    <name evidence="8" type="ORF">Q4Q39_00350</name>
</gene>
<evidence type="ECO:0000256" key="4">
    <source>
        <dbReference type="ARBA" id="ARBA00022729"/>
    </source>
</evidence>
<dbReference type="PRINTS" id="PR00741">
    <property type="entry name" value="GLHYDRLASE29"/>
</dbReference>
<evidence type="ECO:0000256" key="3">
    <source>
        <dbReference type="ARBA" id="ARBA00012662"/>
    </source>
</evidence>
<sequence length="467" mass="53249">MKYFYNRILLISISIILFSCGEKKDKPVEVEKVTSKEQAVLDFINQKFGMFIHFNMSTFQEEATGGWATPNVDPKIFAPTNVDCNQWAKAAKSAKMNYAVFTTKHHDGFCLWDSKVTDYDIANSTYQGGDIVKKYADAFRKEGIKVGLYFSVWDRTHEIEHDKITEEKIQFTKDQLTELLTNYGKVECIVIDGWGSKWGKGPDFEDIPYATLADHIHSIQPNCLVINHSCRTDLDVTQVVHYEATHGQHCPYDNTIPSQQGPTIQPKWFWEKGNENGPLKSVKDIKEELNFANAHYSNYLLNAAPNAIGLMDDNVVERLKEVGASITLSAPLAALPELKPVHQGVTVRASSYSNDNYKPENVIDCDLFTRWQYTDEDQERWVELDFGEPKVFNRVICGAYRGGIEAFKVEALVDGQWKLLTTGTSLRNNFNRSFDEVNAQKYRLVITEGHKFKKSNPMLAEFTLVKY</sequence>
<comment type="function">
    <text evidence="1">Alpha-L-fucosidase is responsible for hydrolyzing the alpha-1,6-linked fucose joined to the reducing-end N-acetylglucosamine of the carbohydrate moieties of glycoproteins.</text>
</comment>
<dbReference type="InterPro" id="IPR016286">
    <property type="entry name" value="FUC_metazoa-typ"/>
</dbReference>
<proteinExistence type="inferred from homology"/>
<dbReference type="PANTHER" id="PTHR10030">
    <property type="entry name" value="ALPHA-L-FUCOSIDASE"/>
    <property type="match status" value="1"/>
</dbReference>
<dbReference type="Gene3D" id="2.60.120.260">
    <property type="entry name" value="Galactose-binding domain-like"/>
    <property type="match status" value="1"/>
</dbReference>
<reference evidence="8" key="1">
    <citation type="submission" date="2023-07" db="EMBL/GenBank/DDBJ databases">
        <title>Two novel species in the genus Flavivirga.</title>
        <authorList>
            <person name="Kwon K."/>
        </authorList>
    </citation>
    <scope>NUCLEOTIDE SEQUENCE</scope>
    <source>
        <strain evidence="8">KACC 14157</strain>
    </source>
</reference>
<dbReference type="InterPro" id="IPR057739">
    <property type="entry name" value="Glyco_hydro_29_N"/>
</dbReference>
<keyword evidence="4" id="KW-0732">Signal</keyword>
<organism evidence="8 9">
    <name type="scientific">Flavivirga amylovorans</name>
    <dbReference type="NCBI Taxonomy" id="870486"/>
    <lineage>
        <taxon>Bacteria</taxon>
        <taxon>Pseudomonadati</taxon>
        <taxon>Bacteroidota</taxon>
        <taxon>Flavobacteriia</taxon>
        <taxon>Flavobacteriales</taxon>
        <taxon>Flavobacteriaceae</taxon>
        <taxon>Flavivirga</taxon>
    </lineage>
</organism>
<dbReference type="RefSeq" id="WP_303280386.1">
    <property type="nucleotide sequence ID" value="NZ_BAABCZ010000016.1"/>
</dbReference>
<evidence type="ECO:0000256" key="6">
    <source>
        <dbReference type="ARBA" id="ARBA00023295"/>
    </source>
</evidence>
<evidence type="ECO:0000313" key="8">
    <source>
        <dbReference type="EMBL" id="MDO5985840.1"/>
    </source>
</evidence>
<dbReference type="InterPro" id="IPR000933">
    <property type="entry name" value="Glyco_hydro_29"/>
</dbReference>
<keyword evidence="5" id="KW-0378">Hydrolase</keyword>
<dbReference type="Proteomes" id="UP001176891">
    <property type="component" value="Unassembled WGS sequence"/>
</dbReference>
<dbReference type="Pfam" id="PF00754">
    <property type="entry name" value="F5_F8_type_C"/>
    <property type="match status" value="1"/>
</dbReference>
<keyword evidence="9" id="KW-1185">Reference proteome</keyword>
<evidence type="ECO:0000256" key="1">
    <source>
        <dbReference type="ARBA" id="ARBA00004071"/>
    </source>
</evidence>
<name>A0ABT8WWW0_9FLAO</name>
<dbReference type="InterPro" id="IPR000421">
    <property type="entry name" value="FA58C"/>
</dbReference>
<dbReference type="InterPro" id="IPR017853">
    <property type="entry name" value="GH"/>
</dbReference>
<dbReference type="PROSITE" id="PS51257">
    <property type="entry name" value="PROKAR_LIPOPROTEIN"/>
    <property type="match status" value="1"/>
</dbReference>
<comment type="similarity">
    <text evidence="2">Belongs to the glycosyl hydrolase 29 family.</text>
</comment>
<comment type="caution">
    <text evidence="8">The sequence shown here is derived from an EMBL/GenBank/DDBJ whole genome shotgun (WGS) entry which is preliminary data.</text>
</comment>
<keyword evidence="6" id="KW-0326">Glycosidase</keyword>
<evidence type="ECO:0000256" key="2">
    <source>
        <dbReference type="ARBA" id="ARBA00007951"/>
    </source>
</evidence>
<dbReference type="SMART" id="SM00812">
    <property type="entry name" value="Alpha_L_fucos"/>
    <property type="match status" value="1"/>
</dbReference>
<evidence type="ECO:0000259" key="7">
    <source>
        <dbReference type="PROSITE" id="PS50022"/>
    </source>
</evidence>
<dbReference type="SUPFAM" id="SSF51445">
    <property type="entry name" value="(Trans)glycosidases"/>
    <property type="match status" value="1"/>
</dbReference>
<dbReference type="InterPro" id="IPR008979">
    <property type="entry name" value="Galactose-bd-like_sf"/>
</dbReference>
<dbReference type="EMBL" id="JAUOEM010000001">
    <property type="protein sequence ID" value="MDO5985840.1"/>
    <property type="molecule type" value="Genomic_DNA"/>
</dbReference>
<dbReference type="SUPFAM" id="SSF49785">
    <property type="entry name" value="Galactose-binding domain-like"/>
    <property type="match status" value="1"/>
</dbReference>
<dbReference type="EC" id="3.2.1.51" evidence="3"/>
<dbReference type="Pfam" id="PF01120">
    <property type="entry name" value="Alpha_L_fucos"/>
    <property type="match status" value="1"/>
</dbReference>
<evidence type="ECO:0000256" key="5">
    <source>
        <dbReference type="ARBA" id="ARBA00022801"/>
    </source>
</evidence>
<protein>
    <recommendedName>
        <fullName evidence="3">alpha-L-fucosidase</fullName>
        <ecNumber evidence="3">3.2.1.51</ecNumber>
    </recommendedName>
</protein>
<accession>A0ABT8WWW0</accession>
<dbReference type="PANTHER" id="PTHR10030:SF37">
    <property type="entry name" value="ALPHA-L-FUCOSIDASE-RELATED"/>
    <property type="match status" value="1"/>
</dbReference>
<dbReference type="Gene3D" id="3.20.20.80">
    <property type="entry name" value="Glycosidases"/>
    <property type="match status" value="1"/>
</dbReference>
<evidence type="ECO:0000313" key="9">
    <source>
        <dbReference type="Proteomes" id="UP001176891"/>
    </source>
</evidence>